<dbReference type="AlphaFoldDB" id="A0A1F6BLD9"/>
<comment type="similarity">
    <text evidence="1">Belongs to the bacterial ribosomal protein bS6 family.</text>
</comment>
<dbReference type="InterPro" id="IPR035980">
    <property type="entry name" value="Ribosomal_bS6_sf"/>
</dbReference>
<evidence type="ECO:0000256" key="3">
    <source>
        <dbReference type="ARBA" id="ARBA00035520"/>
    </source>
</evidence>
<dbReference type="Gene3D" id="3.30.70.60">
    <property type="match status" value="1"/>
</dbReference>
<accession>A0A1F6BLD9</accession>
<evidence type="ECO:0000256" key="1">
    <source>
        <dbReference type="ARBA" id="ARBA00009512"/>
    </source>
</evidence>
<dbReference type="InterPro" id="IPR014717">
    <property type="entry name" value="Transl_elong_EF1B/ribsomal_bS6"/>
</dbReference>
<dbReference type="GO" id="GO:0006412">
    <property type="term" value="P:translation"/>
    <property type="evidence" value="ECO:0007669"/>
    <property type="project" value="InterPro"/>
</dbReference>
<dbReference type="InterPro" id="IPR000529">
    <property type="entry name" value="Ribosomal_bS6"/>
</dbReference>
<sequence>MKTVAYDLTVHLLSENDAAVQSILSDAGATNVSRKEFVKVELVYPVKKNDACFMAIYLLELPTDKVKEVGDRLRREELCIRHLLVRQSGRVLPVRRPRETHEPRRSGDTALTNEALAEKIREIGETL</sequence>
<dbReference type="GO" id="GO:0003735">
    <property type="term" value="F:structural constituent of ribosome"/>
    <property type="evidence" value="ECO:0007669"/>
    <property type="project" value="InterPro"/>
</dbReference>
<gene>
    <name evidence="4" type="ORF">A2110_02010</name>
</gene>
<comment type="caution">
    <text evidence="4">The sequence shown here is derived from an EMBL/GenBank/DDBJ whole genome shotgun (WGS) entry which is preliminary data.</text>
</comment>
<dbReference type="GO" id="GO:0019843">
    <property type="term" value="F:rRNA binding"/>
    <property type="evidence" value="ECO:0007669"/>
    <property type="project" value="InterPro"/>
</dbReference>
<evidence type="ECO:0000256" key="2">
    <source>
        <dbReference type="ARBA" id="ARBA00035294"/>
    </source>
</evidence>
<dbReference type="GO" id="GO:0005840">
    <property type="term" value="C:ribosome"/>
    <property type="evidence" value="ECO:0007669"/>
    <property type="project" value="InterPro"/>
</dbReference>
<reference evidence="4 5" key="1">
    <citation type="journal article" date="2016" name="Nat. Commun.">
        <title>Thousands of microbial genomes shed light on interconnected biogeochemical processes in an aquifer system.</title>
        <authorList>
            <person name="Anantharaman K."/>
            <person name="Brown C.T."/>
            <person name="Hug L.A."/>
            <person name="Sharon I."/>
            <person name="Castelle C.J."/>
            <person name="Probst A.J."/>
            <person name="Thomas B.C."/>
            <person name="Singh A."/>
            <person name="Wilkins M.J."/>
            <person name="Karaoz U."/>
            <person name="Brodie E.L."/>
            <person name="Williams K.H."/>
            <person name="Hubbard S.S."/>
            <person name="Banfield J.F."/>
        </authorList>
    </citation>
    <scope>NUCLEOTIDE SEQUENCE [LARGE SCALE GENOMIC DNA]</scope>
</reference>
<proteinExistence type="inferred from homology"/>
<name>A0A1F6BLD9_9BACT</name>
<dbReference type="SUPFAM" id="SSF54995">
    <property type="entry name" value="Ribosomal protein S6"/>
    <property type="match status" value="1"/>
</dbReference>
<organism evidence="4 5">
    <name type="scientific">Candidatus Jorgensenbacteria bacterium GWA1_54_12</name>
    <dbReference type="NCBI Taxonomy" id="1798468"/>
    <lineage>
        <taxon>Bacteria</taxon>
        <taxon>Candidatus Joergenseniibacteriota</taxon>
    </lineage>
</organism>
<evidence type="ECO:0000313" key="5">
    <source>
        <dbReference type="Proteomes" id="UP000176273"/>
    </source>
</evidence>
<evidence type="ECO:0000313" key="4">
    <source>
        <dbReference type="EMBL" id="OGG37739.1"/>
    </source>
</evidence>
<protein>
    <recommendedName>
        <fullName evidence="2">Small ribosomal subunit protein bS6</fullName>
    </recommendedName>
    <alternativeName>
        <fullName evidence="3">30S ribosomal protein S6</fullName>
    </alternativeName>
</protein>
<dbReference type="STRING" id="1798468.A2110_02010"/>
<dbReference type="Proteomes" id="UP000176273">
    <property type="component" value="Unassembled WGS sequence"/>
</dbReference>
<dbReference type="EMBL" id="MFKH01000003">
    <property type="protein sequence ID" value="OGG37739.1"/>
    <property type="molecule type" value="Genomic_DNA"/>
</dbReference>
<dbReference type="Pfam" id="PF01250">
    <property type="entry name" value="Ribosomal_S6"/>
    <property type="match status" value="1"/>
</dbReference>